<dbReference type="GO" id="GO:0030246">
    <property type="term" value="F:carbohydrate binding"/>
    <property type="evidence" value="ECO:0007669"/>
    <property type="project" value="InterPro"/>
</dbReference>
<evidence type="ECO:0000259" key="1">
    <source>
        <dbReference type="Pfam" id="PF13802"/>
    </source>
</evidence>
<dbReference type="GO" id="GO:0003824">
    <property type="term" value="F:catalytic activity"/>
    <property type="evidence" value="ECO:0007669"/>
    <property type="project" value="InterPro"/>
</dbReference>
<dbReference type="InterPro" id="IPR025887">
    <property type="entry name" value="Glyco_hydro_31_N_dom"/>
</dbReference>
<dbReference type="GO" id="GO:0005975">
    <property type="term" value="P:carbohydrate metabolic process"/>
    <property type="evidence" value="ECO:0007669"/>
    <property type="project" value="InterPro"/>
</dbReference>
<dbReference type="AlphaFoldDB" id="X1HBA5"/>
<organism evidence="2">
    <name type="scientific">marine sediment metagenome</name>
    <dbReference type="NCBI Taxonomy" id="412755"/>
    <lineage>
        <taxon>unclassified sequences</taxon>
        <taxon>metagenomes</taxon>
        <taxon>ecological metagenomes</taxon>
    </lineage>
</organism>
<gene>
    <name evidence="2" type="ORF">S03H2_14194</name>
</gene>
<dbReference type="Gene3D" id="2.60.40.1760">
    <property type="entry name" value="glycosyl hydrolase (family 31)"/>
    <property type="match status" value="1"/>
</dbReference>
<feature type="domain" description="Glycoside hydrolase family 31 N-terminal" evidence="1">
    <location>
        <begin position="69"/>
        <end position="184"/>
    </location>
</feature>
<accession>X1HBA5</accession>
<dbReference type="Pfam" id="PF13802">
    <property type="entry name" value="Gal_mutarotas_2"/>
    <property type="match status" value="1"/>
</dbReference>
<reference evidence="2" key="1">
    <citation type="journal article" date="2014" name="Front. Microbiol.">
        <title>High frequency of phylogenetically diverse reductive dehalogenase-homologous genes in deep subseafloor sedimentary metagenomes.</title>
        <authorList>
            <person name="Kawai M."/>
            <person name="Futagami T."/>
            <person name="Toyoda A."/>
            <person name="Takaki Y."/>
            <person name="Nishi S."/>
            <person name="Hori S."/>
            <person name="Arai W."/>
            <person name="Tsubouchi T."/>
            <person name="Morono Y."/>
            <person name="Uchiyama I."/>
            <person name="Ito T."/>
            <person name="Fujiyama A."/>
            <person name="Inagaki F."/>
            <person name="Takami H."/>
        </authorList>
    </citation>
    <scope>NUCLEOTIDE SEQUENCE</scope>
    <source>
        <strain evidence="2">Expedition CK06-06</strain>
    </source>
</reference>
<sequence length="184" mass="20700">MNLGDILRGIQFIGLRNVLRTLTFTRRRIRIDRRHLPPEAPPAALPPGKLQEAESISSGAVMRFQSFQLEICFLARDVVRLTWQPGELPLPYALSDVDWPGAEVELAAVGEGWQVSSGDLVVHVEVDGSVGFTDARGNLLRQDQPPERQGTRWRHRSELRPDERIYGLGERAAPLDLRPGAYRM</sequence>
<dbReference type="EMBL" id="BARU01007198">
    <property type="protein sequence ID" value="GAH42588.1"/>
    <property type="molecule type" value="Genomic_DNA"/>
</dbReference>
<comment type="caution">
    <text evidence="2">The sequence shown here is derived from an EMBL/GenBank/DDBJ whole genome shotgun (WGS) entry which is preliminary data.</text>
</comment>
<dbReference type="SUPFAM" id="SSF74650">
    <property type="entry name" value="Galactose mutarotase-like"/>
    <property type="match status" value="1"/>
</dbReference>
<proteinExistence type="predicted"/>
<dbReference type="InterPro" id="IPR011013">
    <property type="entry name" value="Gal_mutarotase_sf_dom"/>
</dbReference>
<name>X1HBA5_9ZZZZ</name>
<protein>
    <recommendedName>
        <fullName evidence="1">Glycoside hydrolase family 31 N-terminal domain-containing protein</fullName>
    </recommendedName>
</protein>
<evidence type="ECO:0000313" key="2">
    <source>
        <dbReference type="EMBL" id="GAH42588.1"/>
    </source>
</evidence>